<evidence type="ECO:0000313" key="2">
    <source>
        <dbReference type="Proteomes" id="UP000218418"/>
    </source>
</evidence>
<dbReference type="Proteomes" id="UP000218418">
    <property type="component" value="Chromosome"/>
</dbReference>
<protein>
    <submittedName>
        <fullName evidence="1">Uncharacterized protein</fullName>
    </submittedName>
</protein>
<gene>
    <name evidence="1" type="ORF">NIES267_00650</name>
</gene>
<accession>A0A1Z4LHP3</accession>
<proteinExistence type="predicted"/>
<dbReference type="EMBL" id="AP018227">
    <property type="protein sequence ID" value="BAY80608.1"/>
    <property type="molecule type" value="Genomic_DNA"/>
</dbReference>
<dbReference type="AlphaFoldDB" id="A0A1Z4LHP3"/>
<reference evidence="1 2" key="1">
    <citation type="submission" date="2017-06" db="EMBL/GenBank/DDBJ databases">
        <title>Genome sequencing of cyanobaciteial culture collection at National Institute for Environmental Studies (NIES).</title>
        <authorList>
            <person name="Hirose Y."/>
            <person name="Shimura Y."/>
            <person name="Fujisawa T."/>
            <person name="Nakamura Y."/>
            <person name="Kawachi M."/>
        </authorList>
    </citation>
    <scope>NUCLEOTIDE SEQUENCE [LARGE SCALE GENOMIC DNA]</scope>
    <source>
        <strain evidence="1 2">NIES-267</strain>
    </source>
</reference>
<keyword evidence="2" id="KW-1185">Reference proteome</keyword>
<organism evidence="1 2">
    <name type="scientific">Calothrix parasitica NIES-267</name>
    <dbReference type="NCBI Taxonomy" id="1973488"/>
    <lineage>
        <taxon>Bacteria</taxon>
        <taxon>Bacillati</taxon>
        <taxon>Cyanobacteriota</taxon>
        <taxon>Cyanophyceae</taxon>
        <taxon>Nostocales</taxon>
        <taxon>Calotrichaceae</taxon>
        <taxon>Calothrix</taxon>
    </lineage>
</organism>
<name>A0A1Z4LHP3_9CYAN</name>
<sequence>MVDVHRKNVRLLTLSQFYNAQILIKNLTSPEKKYP</sequence>
<evidence type="ECO:0000313" key="1">
    <source>
        <dbReference type="EMBL" id="BAY80608.1"/>
    </source>
</evidence>